<feature type="compositionally biased region" description="Low complexity" evidence="1">
    <location>
        <begin position="138"/>
        <end position="152"/>
    </location>
</feature>
<feature type="region of interest" description="Disordered" evidence="1">
    <location>
        <begin position="136"/>
        <end position="173"/>
    </location>
</feature>
<accession>A0ABP3RVE4</accession>
<protein>
    <submittedName>
        <fullName evidence="2">Uncharacterized protein</fullName>
    </submittedName>
</protein>
<organism evidence="2 3">
    <name type="scientific">Sporichthya brevicatena</name>
    <dbReference type="NCBI Taxonomy" id="171442"/>
    <lineage>
        <taxon>Bacteria</taxon>
        <taxon>Bacillati</taxon>
        <taxon>Actinomycetota</taxon>
        <taxon>Actinomycetes</taxon>
        <taxon>Sporichthyales</taxon>
        <taxon>Sporichthyaceae</taxon>
        <taxon>Sporichthya</taxon>
    </lineage>
</organism>
<feature type="region of interest" description="Disordered" evidence="1">
    <location>
        <begin position="12"/>
        <end position="40"/>
    </location>
</feature>
<gene>
    <name evidence="2" type="ORF">GCM10009547_20380</name>
</gene>
<evidence type="ECO:0000256" key="1">
    <source>
        <dbReference type="SAM" id="MobiDB-lite"/>
    </source>
</evidence>
<comment type="caution">
    <text evidence="2">The sequence shown here is derived from an EMBL/GenBank/DDBJ whole genome shotgun (WGS) entry which is preliminary data.</text>
</comment>
<dbReference type="EMBL" id="BAAAHE010000015">
    <property type="protein sequence ID" value="GAA0618039.1"/>
    <property type="molecule type" value="Genomic_DNA"/>
</dbReference>
<dbReference type="Proteomes" id="UP001500957">
    <property type="component" value="Unassembled WGS sequence"/>
</dbReference>
<evidence type="ECO:0000313" key="3">
    <source>
        <dbReference type="Proteomes" id="UP001500957"/>
    </source>
</evidence>
<proteinExistence type="predicted"/>
<keyword evidence="3" id="KW-1185">Reference proteome</keyword>
<evidence type="ECO:0000313" key="2">
    <source>
        <dbReference type="EMBL" id="GAA0618039.1"/>
    </source>
</evidence>
<name>A0ABP3RVE4_9ACTN</name>
<reference evidence="3" key="1">
    <citation type="journal article" date="2019" name="Int. J. Syst. Evol. Microbiol.">
        <title>The Global Catalogue of Microorganisms (GCM) 10K type strain sequencing project: providing services to taxonomists for standard genome sequencing and annotation.</title>
        <authorList>
            <consortium name="The Broad Institute Genomics Platform"/>
            <consortium name="The Broad Institute Genome Sequencing Center for Infectious Disease"/>
            <person name="Wu L."/>
            <person name="Ma J."/>
        </authorList>
    </citation>
    <scope>NUCLEOTIDE SEQUENCE [LARGE SCALE GENOMIC DNA]</scope>
    <source>
        <strain evidence="3">JCM 10671</strain>
    </source>
</reference>
<sequence length="173" mass="17628">MLAAALLTGAAACGGDDKDPVGSDVEVGTESGNLKPEDVRASASEVADGWRELKRYADDVVAKLGSDEAALPELQERLLTIWEAILGSVKANDPATYDTADPALKTLMSAKGSGAKAEAEKAADVVEDAGDAYLEKFPASGAGASPSSSSSSDDSDDDSGSDVKSDDDPPLSY</sequence>